<dbReference type="PROSITE" id="PS51392">
    <property type="entry name" value="KEN"/>
    <property type="match status" value="1"/>
</dbReference>
<dbReference type="InterPro" id="IPR010513">
    <property type="entry name" value="KEN_dom"/>
</dbReference>
<dbReference type="GO" id="GO:0006890">
    <property type="term" value="P:retrograde vesicle-mediated transport, Golgi to endoplasmic reticulum"/>
    <property type="evidence" value="ECO:0007669"/>
    <property type="project" value="InterPro"/>
</dbReference>
<evidence type="ECO:0000256" key="4">
    <source>
        <dbReference type="ARBA" id="ARBA00022448"/>
    </source>
</evidence>
<feature type="domain" description="Protein kinase" evidence="17">
    <location>
        <begin position="2730"/>
        <end position="3012"/>
    </location>
</feature>
<comment type="caution">
    <text evidence="19">The sequence shown here is derived from an EMBL/GenBank/DDBJ whole genome shotgun (WGS) entry which is preliminary data.</text>
</comment>
<dbReference type="Gene3D" id="1.20.1440.180">
    <property type="entry name" value="KEN domain"/>
    <property type="match status" value="1"/>
</dbReference>
<dbReference type="Proteomes" id="UP000886595">
    <property type="component" value="Unassembled WGS sequence"/>
</dbReference>
<keyword evidence="6" id="KW-0808">Transferase</keyword>
<gene>
    <name evidence="19" type="ORF">Bca52824_090975</name>
</gene>
<dbReference type="Gene3D" id="1.10.510.10">
    <property type="entry name" value="Transferase(Phosphotransferase) domain 1"/>
    <property type="match status" value="1"/>
</dbReference>
<dbReference type="PANTHER" id="PTHR15922:SF2">
    <property type="entry name" value="NBAS SUBUNIT OF NRZ TETHERING COMPLEX"/>
    <property type="match status" value="1"/>
</dbReference>
<feature type="region of interest" description="Disordered" evidence="15">
    <location>
        <begin position="2669"/>
        <end position="2702"/>
    </location>
</feature>
<protein>
    <recommendedName>
        <fullName evidence="3">non-specific serine/threonine protein kinase</fullName>
        <ecNumber evidence="3">2.7.11.1</ecNumber>
    </recommendedName>
</protein>
<keyword evidence="13 16" id="KW-1133">Transmembrane helix</keyword>
<dbReference type="Pfam" id="PF03478">
    <property type="entry name" value="Beta-prop_KIB1-4"/>
    <property type="match status" value="1"/>
</dbReference>
<organism evidence="19 20">
    <name type="scientific">Brassica carinata</name>
    <name type="common">Ethiopian mustard</name>
    <name type="synonym">Abyssinian cabbage</name>
    <dbReference type="NCBI Taxonomy" id="52824"/>
    <lineage>
        <taxon>Eukaryota</taxon>
        <taxon>Viridiplantae</taxon>
        <taxon>Streptophyta</taxon>
        <taxon>Embryophyta</taxon>
        <taxon>Tracheophyta</taxon>
        <taxon>Spermatophyta</taxon>
        <taxon>Magnoliopsida</taxon>
        <taxon>eudicotyledons</taxon>
        <taxon>Gunneridae</taxon>
        <taxon>Pentapetalae</taxon>
        <taxon>rosids</taxon>
        <taxon>malvids</taxon>
        <taxon>Brassicales</taxon>
        <taxon>Brassicaceae</taxon>
        <taxon>Brassiceae</taxon>
        <taxon>Brassica</taxon>
    </lineage>
</organism>
<evidence type="ECO:0000256" key="3">
    <source>
        <dbReference type="ARBA" id="ARBA00012513"/>
    </source>
</evidence>
<dbReference type="Pfam" id="PF06479">
    <property type="entry name" value="Ribonuc_2-5A"/>
    <property type="match status" value="1"/>
</dbReference>
<dbReference type="SMART" id="SM00220">
    <property type="entry name" value="S_TKc"/>
    <property type="match status" value="1"/>
</dbReference>
<dbReference type="GO" id="GO:0004540">
    <property type="term" value="F:RNA nuclease activity"/>
    <property type="evidence" value="ECO:0007669"/>
    <property type="project" value="InterPro"/>
</dbReference>
<dbReference type="GO" id="GO:0004674">
    <property type="term" value="F:protein serine/threonine kinase activity"/>
    <property type="evidence" value="ECO:0007669"/>
    <property type="project" value="UniProtKB-KW"/>
</dbReference>
<dbReference type="FunFam" id="3.30.200.20:FF:000077">
    <property type="entry name" value="Putative Serine/threonine-protein kinase/endoribonuclease IRE1"/>
    <property type="match status" value="1"/>
</dbReference>
<dbReference type="InterPro" id="IPR015943">
    <property type="entry name" value="WD40/YVTN_repeat-like_dom_sf"/>
</dbReference>
<reference evidence="19 20" key="1">
    <citation type="submission" date="2020-02" db="EMBL/GenBank/DDBJ databases">
        <authorList>
            <person name="Ma Q."/>
            <person name="Huang Y."/>
            <person name="Song X."/>
            <person name="Pei D."/>
        </authorList>
    </citation>
    <scope>NUCLEOTIDE SEQUENCE [LARGE SCALE GENOMIC DNA]</scope>
    <source>
        <strain evidence="19">Sxm20200214</strain>
        <tissue evidence="19">Leaf</tissue>
    </source>
</reference>
<evidence type="ECO:0000256" key="13">
    <source>
        <dbReference type="ARBA" id="ARBA00022989"/>
    </source>
</evidence>
<evidence type="ECO:0000313" key="19">
    <source>
        <dbReference type="EMBL" id="KAG2240214.1"/>
    </source>
</evidence>
<keyword evidence="12" id="KW-0653">Protein transport</keyword>
<dbReference type="Gene3D" id="3.30.200.20">
    <property type="entry name" value="Phosphorylase Kinase, domain 1"/>
    <property type="match status" value="1"/>
</dbReference>
<evidence type="ECO:0000259" key="18">
    <source>
        <dbReference type="PROSITE" id="PS51392"/>
    </source>
</evidence>
<dbReference type="GO" id="GO:0015031">
    <property type="term" value="P:protein transport"/>
    <property type="evidence" value="ECO:0007669"/>
    <property type="project" value="UniProtKB-KW"/>
</dbReference>
<keyword evidence="10" id="KW-0256">Endoplasmic reticulum</keyword>
<sequence length="3318" mass="372405">MESPGQEVLYEIRNHASLPFVPRYPPLPQADGTASKGGLRSLVSIRGVSQLKEKWSGYWHPRKNNKPVSLFISPRGEFVAVTSGNHVTILRKDDDYRKPCGTFTASISGSFTSGIWSENHDVLGLVDDSETLFFIKANGEEISQVTKRNLKVSSSILGLMEDEEGLQTSCLCSFSVLTSDGIIHHVEISREPSASVFSKHASNSSPALRKQFPNHVFCFDYLPDLSFLLIVGSAAGVSSTGSSGSSCISLWRKCQNSGLELLSTSKFEGVYCDGKDSQVAYPKVLISPQGSHAASLDSNGRLHLFELDKERLILSCCPSEDSSTSQERLRNVVDFTWWSDHALTILKRSGNVSILDIRRCVIVKEDATIYSMPVVERVRKFEGHIFLLESSTQEAKSALGKVDRDPGELHHSSDRGMLWRLISFSEKTIPEMYKILVENCQYQEALDFADSHGLDRDEVFKSRWLNSEKGPSDVSMILSKIRDKAFVLSECLDRICPTEDSMKALLGHGLHLTNRYVFSESEDRESKQLWEFRLARLRLLQFSERLDTYLGISMGRYSVQDYRKFRSSPINQAAIALAESGRIGALNLLFKRHPYSLASFTLEILAAIAETVPVETYAHLLPGKSPPTSMAVREEDWVECDKMVRFITKLPESEKNDSLIQTEPIVRRCFGYNWPSLEELISWYKNRARDIDSSTGLLDNCICLIDIACRKGISELEQFREDLSYLHQIIYSDESGGEICFSLSLVGWEKLPDFEKFKIMLEGVKAETVVSRLHDKAIPFMQKKSSGTTNHHEESFLVKWLKEIAAKSDMDLCSKVIEEGCTDLYTVCFFNDEVEVVDCALQCLYLCKVTDKWNVMATMLSKLPKIHDIHGGEDIQKRLKLAEGHIEAGRLLELYQVPKPISYFLEVHLDEKGVKQIIRLMLSKFVRRQPGRSDNDWACMWRDLRQLQEKAFPFLDLEFMLTEFCRGLLKAGKFSLARNYLKGTGSVALPLEKAESLVINAAKEYFFSAPSLASEEIWRARECLNIFSSSRTVKAEADVIDAVTVRLPDLGLLSYQFSSNKASGAYLHVEELIEVAKLLGLNSSENISSVEEAIAREAAVAGDLQLAFDLCLVLTKKGHGPIWDLGAAIARGPALEHMDVSSRKQLLGFALGHCDDESISELLHAWKDLDLQGQCETLGILSESDSPQFHKMDGVSCLKDNPQMLDGLSFDQQLDLDRVKATLSVVAKDLPVDNSVDLESLLKENGKLLSFAASHLPWLLKLGRNRQLDKNIVLDSVPGKQFVSTKATALVTILSWLARNGFAPRDELIAMITDSIIEQPVTKEEDIIGCSFLLNLVDASNAVEVIEKQLRIRGNYQEIRSIMSLGMVYSLLHDSGVECTAPNQRRELLRNNFERKQIESLSDDVSRIDKLQSTFWKEWKHKLEEKMHVADRSRVLERIIPGVDTERFLSHDIDYIKAAVFSLIESLKSEKKLILKDVLKLADTYGLKQSEVILRYLSSILCSEVWTNEDITAEILQVKEEILAFASDTIQTISTVVYPAVSGLNKQRLAYIYSLLSECYCRLEESKEESSLVQQVQPHGSFVGLSNLYNILNQECSRVSFITDLDFKNIVELGGLNLDRFNNEVHAHINEMNLEALAKMVETLTGFFMENSPKGLISWQDVYMQYIMNLLDTLESRRDLDFGSAESFQGFLSQLEQTYDHSRVYIRVLEPLQALEIMKRHFMLVLPPSGSYVHIPDSSTWQECLILLINFWIRLADEMQEVKSFSPSLAEDLILSPDCINSCLTVLIRLVMDDSLSPSQAWAAILAYLRSGLVGDYATEIFNFCRAMVFSGCGFGPISDVFSHLSSRYPTSLEDLPHLYLSVLEPILQDLVSGAHETQNLYRLLSSLSNLEGNLDELKRVRLVVWEKLVIFSENLELPSQVRVYSLELMQFISGKNIKGSSSELQSNVMPWDGSAELLLSRQKTEDTLNQALLPDQGGGSSRLTNTLVALKSSQIAAASISPGLEISPEDLSSVETSVSCFSKLSAAVTTASQAEALLAILEGWEELFEAKKAELLLPSNEATDEGDDWGDDAWNDGWETLQDLEPEEKEKKEYVVAAHPLHSCWLDIFKKYVSLGMPEHVLRIIDGSLEKPEEVLLEETEAESLTGILAGTDSYLALMISLLFPYEGVRSQCLSVVEDKLKQEGLPELSSQNHHNVLLLVIYSGTLSTIISDSSHGSVFSFICYLVGKLSREFQEERIRESGNKEANTSSERRLLSCFGELMFPCFISGLVKADQQILAGFLVTKFMHSNPSLSLINIAEASLRRYLERQLESLEDSFAVQTADDMKRMVFLASYVLVATVDGAISLVDKSSRKVDWTFDTNEPIYSSYKAPHYQYSDDGERATLLSDDFFMDCDKDWNLYKTSIREGNRTKEMVDASEFIGSLPYSLTDRIVLGKKDTSVFLLDGRTGELVTRYRVDDLYTTSSVVQNAKDKAIVLSKEAPVVLGQEHLPEMVYVERKDFKLQCVSKFGDVLWSVSYAEMEAKLQQHESVQLMGGGGGGLSMINATVMRFRDYNFEKLFPRVGLLDGALYLAVPDRKTNQLAPGNGNPLALPSNKEAEQVLSLPLAETVIPQITDGNDGSTRKMGFASKFSELIVLLIGFCVTVLSVCGLVFRRIWQSKWNKEPSVSEVPTVTSKKKKPKKNGTVKAAHKKNGSGENKDLENEKKLRMSFPDLNDNALEGYRVGKLFVSNKEIAKGSNGTVVLEGFYEGRLVAVKRLVQTHHDVAQKEILNLMASDKHPNIVRWYAVDQDEHFIYISLERCACSLNDLVHASSGLLESPTASSTIQSIQISPIVENGKGVELWKENGHPSPVLLKLMRDIVAGLVHLHDLGIIHRDLKPQNVLIVKNSSLCAKLSDMGISKRLPADTSALTRNSTGSGSSGWQAPEQLRNERQTRAVDLFGLGCVLFFCMTAGKHPYGDNFERDINILNDRKDLFLIEYSRSCSSSLWSPASDPNLRPRAQEVLHHPLFWNADMRLSFLRDASDRLLAALESTAAVTLNGRWDEKLDSIFLDNIGRYRRYKFDSIRDLLRVIRNKLNHYRELPSELQELLGSVPEGFDSDEKTDLPRLELVSNEGCVHSLEPLGDGDFHETLVGNSAGIRKSAEELRGRVWVGRREDGRLRCDLSGKDGFEDVIEQPTFTWYKPIFESKEEEEGMRAYKFISESENIAVTRSGEVLLVHNYTYQPSTTTFRMFRVFKRQLKNLEDPKTYKPWLLEVDSLGDEALFLDLVITVPADTTSISPVMTASVSCHVHSSTSVSTTLRQRASNAFPPSPPT</sequence>
<evidence type="ECO:0000256" key="14">
    <source>
        <dbReference type="ARBA" id="ARBA00023136"/>
    </source>
</evidence>
<dbReference type="FunFam" id="1.10.510.10:FF:000463">
    <property type="entry name" value="Serine/threonine-protein kinase/endoribonuclease IRE1a"/>
    <property type="match status" value="1"/>
</dbReference>
<evidence type="ECO:0000256" key="8">
    <source>
        <dbReference type="ARBA" id="ARBA00022741"/>
    </source>
</evidence>
<dbReference type="InterPro" id="IPR008271">
    <property type="entry name" value="Ser/Thr_kinase_AS"/>
</dbReference>
<feature type="region of interest" description="Disordered" evidence="15">
    <location>
        <begin position="2908"/>
        <end position="2930"/>
    </location>
</feature>
<dbReference type="PROSITE" id="PS50011">
    <property type="entry name" value="PROTEIN_KINASE_DOM"/>
    <property type="match status" value="1"/>
</dbReference>
<comment type="subcellular location">
    <subcellularLocation>
        <location evidence="1">Endoplasmic reticulum</location>
    </subcellularLocation>
    <subcellularLocation>
        <location evidence="2">Membrane</location>
        <topology evidence="2">Single-pass type I membrane protein</topology>
    </subcellularLocation>
</comment>
<keyword evidence="11" id="KW-0067">ATP-binding</keyword>
<dbReference type="Pfam" id="PF00069">
    <property type="entry name" value="Pkinase"/>
    <property type="match status" value="1"/>
</dbReference>
<accession>A0A8X7NU76</accession>
<keyword evidence="9" id="KW-0418">Kinase</keyword>
<proteinExistence type="predicted"/>
<dbReference type="Gene3D" id="2.130.10.10">
    <property type="entry name" value="YVTN repeat-like/Quinoprotein amine dehydrogenase"/>
    <property type="match status" value="1"/>
</dbReference>
<evidence type="ECO:0000256" key="10">
    <source>
        <dbReference type="ARBA" id="ARBA00022824"/>
    </source>
</evidence>
<evidence type="ECO:0000256" key="12">
    <source>
        <dbReference type="ARBA" id="ARBA00022927"/>
    </source>
</evidence>
<dbReference type="GO" id="GO:0006397">
    <property type="term" value="P:mRNA processing"/>
    <property type="evidence" value="ECO:0007669"/>
    <property type="project" value="InterPro"/>
</dbReference>
<dbReference type="InterPro" id="IPR036322">
    <property type="entry name" value="WD40_repeat_dom_sf"/>
</dbReference>
<keyword evidence="7 16" id="KW-0812">Transmembrane</keyword>
<evidence type="ECO:0000313" key="20">
    <source>
        <dbReference type="Proteomes" id="UP000886595"/>
    </source>
</evidence>
<dbReference type="Pfam" id="PF08314">
    <property type="entry name" value="Sec39"/>
    <property type="match status" value="2"/>
</dbReference>
<dbReference type="GO" id="GO:0000149">
    <property type="term" value="F:SNARE binding"/>
    <property type="evidence" value="ECO:0007669"/>
    <property type="project" value="TreeGrafter"/>
</dbReference>
<dbReference type="GO" id="GO:0005524">
    <property type="term" value="F:ATP binding"/>
    <property type="evidence" value="ECO:0007669"/>
    <property type="project" value="UniProtKB-KW"/>
</dbReference>
<evidence type="ECO:0000256" key="9">
    <source>
        <dbReference type="ARBA" id="ARBA00022777"/>
    </source>
</evidence>
<name>A0A8X7NU76_BRACI</name>
<dbReference type="EC" id="2.7.11.1" evidence="3"/>
<dbReference type="InterPro" id="IPR018391">
    <property type="entry name" value="PQQ_b-propeller_rpt"/>
</dbReference>
<dbReference type="PANTHER" id="PTHR15922">
    <property type="entry name" value="NEUROBLASTOMA-AMPLIFIED SEQUENCE"/>
    <property type="match status" value="1"/>
</dbReference>
<evidence type="ECO:0000256" key="11">
    <source>
        <dbReference type="ARBA" id="ARBA00022840"/>
    </source>
</evidence>
<dbReference type="PROSITE" id="PS00108">
    <property type="entry name" value="PROTEIN_KINASE_ST"/>
    <property type="match status" value="1"/>
</dbReference>
<dbReference type="OrthoDB" id="19988at2759"/>
<dbReference type="GO" id="GO:0070939">
    <property type="term" value="C:Dsl1/NZR complex"/>
    <property type="evidence" value="ECO:0007669"/>
    <property type="project" value="TreeGrafter"/>
</dbReference>
<feature type="transmembrane region" description="Helical" evidence="16">
    <location>
        <begin position="2939"/>
        <end position="2956"/>
    </location>
</feature>
<feature type="domain" description="KEN" evidence="18">
    <location>
        <begin position="3004"/>
        <end position="3137"/>
    </location>
</feature>
<dbReference type="InterPro" id="IPR005174">
    <property type="entry name" value="KIB1-4_b-propeller"/>
</dbReference>
<dbReference type="InterPro" id="IPR000719">
    <property type="entry name" value="Prot_kinase_dom"/>
</dbReference>
<keyword evidence="8" id="KW-0547">Nucleotide-binding</keyword>
<dbReference type="GO" id="GO:0016020">
    <property type="term" value="C:membrane"/>
    <property type="evidence" value="ECO:0007669"/>
    <property type="project" value="UniProtKB-SubCell"/>
</dbReference>
<feature type="compositionally biased region" description="Polar residues" evidence="15">
    <location>
        <begin position="2911"/>
        <end position="2925"/>
    </location>
</feature>
<dbReference type="InterPro" id="IPR011047">
    <property type="entry name" value="Quinoprotein_ADH-like_sf"/>
</dbReference>
<dbReference type="EMBL" id="JAAMPC010001584">
    <property type="protein sequence ID" value="KAG2240214.1"/>
    <property type="molecule type" value="Genomic_DNA"/>
</dbReference>
<evidence type="ECO:0000259" key="17">
    <source>
        <dbReference type="PROSITE" id="PS50011"/>
    </source>
</evidence>
<dbReference type="InterPro" id="IPR011009">
    <property type="entry name" value="Kinase-like_dom_sf"/>
</dbReference>
<evidence type="ECO:0000256" key="16">
    <source>
        <dbReference type="SAM" id="Phobius"/>
    </source>
</evidence>
<evidence type="ECO:0000256" key="2">
    <source>
        <dbReference type="ARBA" id="ARBA00004479"/>
    </source>
</evidence>
<feature type="transmembrane region" description="Helical" evidence="16">
    <location>
        <begin position="2636"/>
        <end position="2655"/>
    </location>
</feature>
<dbReference type="SUPFAM" id="SSF50978">
    <property type="entry name" value="WD40 repeat-like"/>
    <property type="match status" value="1"/>
</dbReference>
<keyword evidence="14 16" id="KW-0472">Membrane</keyword>
<dbReference type="SMART" id="SM00580">
    <property type="entry name" value="PUG"/>
    <property type="match status" value="1"/>
</dbReference>
<evidence type="ECO:0000256" key="15">
    <source>
        <dbReference type="SAM" id="MobiDB-lite"/>
    </source>
</evidence>
<evidence type="ECO:0000256" key="5">
    <source>
        <dbReference type="ARBA" id="ARBA00022527"/>
    </source>
</evidence>
<evidence type="ECO:0000256" key="1">
    <source>
        <dbReference type="ARBA" id="ARBA00004240"/>
    </source>
</evidence>
<dbReference type="InterPro" id="IPR038357">
    <property type="entry name" value="KEN_sf"/>
</dbReference>
<keyword evidence="20" id="KW-1185">Reference proteome</keyword>
<dbReference type="SUPFAM" id="SSF56112">
    <property type="entry name" value="Protein kinase-like (PK-like)"/>
    <property type="match status" value="1"/>
</dbReference>
<evidence type="ECO:0000256" key="6">
    <source>
        <dbReference type="ARBA" id="ARBA00022679"/>
    </source>
</evidence>
<evidence type="ECO:0000256" key="7">
    <source>
        <dbReference type="ARBA" id="ARBA00022692"/>
    </source>
</evidence>
<dbReference type="SUPFAM" id="SSF50998">
    <property type="entry name" value="Quinoprotein alcohol dehydrogenase-like"/>
    <property type="match status" value="1"/>
</dbReference>
<dbReference type="InterPro" id="IPR013244">
    <property type="entry name" value="Sec39_domain"/>
</dbReference>
<keyword evidence="5" id="KW-0723">Serine/threonine-protein kinase</keyword>
<feature type="compositionally biased region" description="Basic residues" evidence="15">
    <location>
        <begin position="2677"/>
        <end position="2695"/>
    </location>
</feature>
<dbReference type="SMART" id="SM00564">
    <property type="entry name" value="PQQ"/>
    <property type="match status" value="2"/>
</dbReference>
<keyword evidence="4" id="KW-0813">Transport</keyword>